<evidence type="ECO:0000313" key="2">
    <source>
        <dbReference type="EMBL" id="KAG5984003.1"/>
    </source>
</evidence>
<protein>
    <submittedName>
        <fullName evidence="2">Uncharacterized protein</fullName>
    </submittedName>
</protein>
<sequence>METRESGKSERQTSCQPCMREEGEDNPTSSQSLGVLPRSKEGHVSKAFDSKTLFPIHKGAVMVTGDG</sequence>
<dbReference type="Proteomes" id="UP000748025">
    <property type="component" value="Unassembled WGS sequence"/>
</dbReference>
<proteinExistence type="predicted"/>
<evidence type="ECO:0000256" key="1">
    <source>
        <dbReference type="SAM" id="MobiDB-lite"/>
    </source>
</evidence>
<evidence type="ECO:0000313" key="3">
    <source>
        <dbReference type="Proteomes" id="UP000748025"/>
    </source>
</evidence>
<feature type="compositionally biased region" description="Basic and acidic residues" evidence="1">
    <location>
        <begin position="38"/>
        <end position="47"/>
    </location>
</feature>
<gene>
    <name evidence="2" type="ORF">E4U43_006207</name>
</gene>
<accession>A0A9P7SSX7</accession>
<comment type="caution">
    <text evidence="2">The sequence shown here is derived from an EMBL/GenBank/DDBJ whole genome shotgun (WGS) entry which is preliminary data.</text>
</comment>
<dbReference type="AlphaFoldDB" id="A0A9P7SSX7"/>
<feature type="region of interest" description="Disordered" evidence="1">
    <location>
        <begin position="1"/>
        <end position="47"/>
    </location>
</feature>
<dbReference type="EMBL" id="SRPW01004248">
    <property type="protein sequence ID" value="KAG5984003.1"/>
    <property type="molecule type" value="Genomic_DNA"/>
</dbReference>
<reference evidence="2" key="1">
    <citation type="journal article" date="2020" name="bioRxiv">
        <title>Whole genome comparisons of ergot fungi reveals the divergence and evolution of species within the genus Claviceps are the result of varying mechanisms driving genome evolution and host range expansion.</title>
        <authorList>
            <person name="Wyka S.A."/>
            <person name="Mondo S.J."/>
            <person name="Liu M."/>
            <person name="Dettman J."/>
            <person name="Nalam V."/>
            <person name="Broders K.D."/>
        </authorList>
    </citation>
    <scope>NUCLEOTIDE SEQUENCE</scope>
    <source>
        <strain evidence="2">CCC 602</strain>
    </source>
</reference>
<name>A0A9P7SSX7_9HYPO</name>
<organism evidence="2 3">
    <name type="scientific">Claviceps pusilla</name>
    <dbReference type="NCBI Taxonomy" id="123648"/>
    <lineage>
        <taxon>Eukaryota</taxon>
        <taxon>Fungi</taxon>
        <taxon>Dikarya</taxon>
        <taxon>Ascomycota</taxon>
        <taxon>Pezizomycotina</taxon>
        <taxon>Sordariomycetes</taxon>
        <taxon>Hypocreomycetidae</taxon>
        <taxon>Hypocreales</taxon>
        <taxon>Clavicipitaceae</taxon>
        <taxon>Claviceps</taxon>
    </lineage>
</organism>
<keyword evidence="3" id="KW-1185">Reference proteome</keyword>
<feature type="compositionally biased region" description="Basic and acidic residues" evidence="1">
    <location>
        <begin position="1"/>
        <end position="11"/>
    </location>
</feature>